<dbReference type="InParanoid" id="A0A4W3IFK8"/>
<protein>
    <submittedName>
        <fullName evidence="3">DEP domain containing 4</fullName>
    </submittedName>
</protein>
<proteinExistence type="predicted"/>
<accession>A0A4W3IFK8</accession>
<dbReference type="Pfam" id="PF00610">
    <property type="entry name" value="DEP"/>
    <property type="match status" value="1"/>
</dbReference>
<evidence type="ECO:0000259" key="2">
    <source>
        <dbReference type="PROSITE" id="PS50186"/>
    </source>
</evidence>
<organism evidence="3 4">
    <name type="scientific">Callorhinchus milii</name>
    <name type="common">Ghost shark</name>
    <dbReference type="NCBI Taxonomy" id="7868"/>
    <lineage>
        <taxon>Eukaryota</taxon>
        <taxon>Metazoa</taxon>
        <taxon>Chordata</taxon>
        <taxon>Craniata</taxon>
        <taxon>Vertebrata</taxon>
        <taxon>Chondrichthyes</taxon>
        <taxon>Holocephali</taxon>
        <taxon>Chimaeriformes</taxon>
        <taxon>Callorhinchidae</taxon>
        <taxon>Callorhinchus</taxon>
    </lineage>
</organism>
<evidence type="ECO:0000256" key="1">
    <source>
        <dbReference type="SAM" id="SignalP"/>
    </source>
</evidence>
<dbReference type="Ensembl" id="ENSCMIT00000026046.1">
    <property type="protein sequence ID" value="ENSCMIP00000025623.1"/>
    <property type="gene ID" value="ENSCMIG00000011260.1"/>
</dbReference>
<dbReference type="InterPro" id="IPR036390">
    <property type="entry name" value="WH_DNA-bd_sf"/>
</dbReference>
<feature type="signal peptide" evidence="1">
    <location>
        <begin position="1"/>
        <end position="17"/>
    </location>
</feature>
<keyword evidence="4" id="KW-1185">Reference proteome</keyword>
<dbReference type="Proteomes" id="UP000314986">
    <property type="component" value="Unassembled WGS sequence"/>
</dbReference>
<dbReference type="GO" id="GO:0035556">
    <property type="term" value="P:intracellular signal transduction"/>
    <property type="evidence" value="ECO:0007669"/>
    <property type="project" value="InterPro"/>
</dbReference>
<feature type="domain" description="DEP" evidence="2">
    <location>
        <begin position="33"/>
        <end position="123"/>
    </location>
</feature>
<reference evidence="3" key="5">
    <citation type="submission" date="2025-09" db="UniProtKB">
        <authorList>
            <consortium name="Ensembl"/>
        </authorList>
    </citation>
    <scope>IDENTIFICATION</scope>
</reference>
<dbReference type="PROSITE" id="PS50186">
    <property type="entry name" value="DEP"/>
    <property type="match status" value="1"/>
</dbReference>
<dbReference type="PANTHER" id="PTHR16206">
    <property type="entry name" value="DEP DOMAIN-CONTAINING"/>
    <property type="match status" value="1"/>
</dbReference>
<reference evidence="4" key="2">
    <citation type="journal article" date="2007" name="PLoS Biol.">
        <title>Survey sequencing and comparative analysis of the elephant shark (Callorhinchus milii) genome.</title>
        <authorList>
            <person name="Venkatesh B."/>
            <person name="Kirkness E.F."/>
            <person name="Loh Y.H."/>
            <person name="Halpern A.L."/>
            <person name="Lee A.P."/>
            <person name="Johnson J."/>
            <person name="Dandona N."/>
            <person name="Viswanathan L.D."/>
            <person name="Tay A."/>
            <person name="Venter J.C."/>
            <person name="Strausberg R.L."/>
            <person name="Brenner S."/>
        </authorList>
    </citation>
    <scope>NUCLEOTIDE SEQUENCE [LARGE SCALE GENOMIC DNA]</scope>
</reference>
<sequence length="525" mass="60680">MIIILLIQCFNFLLGRSGPFCATKLWNNIIHALQTQVEVKRHRRFLRTYSDCFSGSDAVDVVLSHLMQNVYFSNNDISRIKATRLCQALMDHKVFDQIGTKLFTQECKIVFEDSNSMFYKFLDNSTLLGAERDEVIENVSPGRKLVTRKKFPNRPDQITISNPVALESCDKRIEELFQTINLHPSLPPNLKVIKTASLLSTKVVNDVWKQETLLLLLRLIDLPVLDSILESPLKVEPRRIAQCNQQTDLIISNTFLDREVTQSLNLSYVDKWLLVAIDCLQYFPDQLIVLVSQLLPQNSNGKKDIEEHKKLLFETIAKYYSQDREQLLASRYFDIHSGIIDLLECGKTGQALEATQLCLRLLEPNCREELHSLLSFMAVGAHPEAYKLQKQNDNRTVMIKTFTKAIIQSKALSKIQTEELVMFLMDNHTDLFKIPTTLLQMVRKKLLSLQEGEDPDYISGFTFCQHVTQQEFEEQKHQITTEHLQHLVQDISQNSNTSTKNKKKLLRELQKHHPLVFLQYFENVT</sequence>
<evidence type="ECO:0000313" key="3">
    <source>
        <dbReference type="Ensembl" id="ENSCMIP00000025623.1"/>
    </source>
</evidence>
<dbReference type="AlphaFoldDB" id="A0A4W3IFK8"/>
<feature type="chain" id="PRO_5021460035" evidence="1">
    <location>
        <begin position="18"/>
        <end position="525"/>
    </location>
</feature>
<keyword evidence="1" id="KW-0732">Signal</keyword>
<dbReference type="PANTHER" id="PTHR16206:SF10">
    <property type="entry name" value="DEP DOMAIN-CONTAINING PROTEIN 4"/>
    <property type="match status" value="1"/>
</dbReference>
<evidence type="ECO:0000313" key="4">
    <source>
        <dbReference type="Proteomes" id="UP000314986"/>
    </source>
</evidence>
<dbReference type="GeneTree" id="ENSGT00950000182976"/>
<dbReference type="SUPFAM" id="SSF46785">
    <property type="entry name" value="Winged helix' DNA-binding domain"/>
    <property type="match status" value="1"/>
</dbReference>
<dbReference type="CDD" id="cd04446">
    <property type="entry name" value="DEP_DEPDC4"/>
    <property type="match status" value="1"/>
</dbReference>
<dbReference type="SMART" id="SM00049">
    <property type="entry name" value="DEP"/>
    <property type="match status" value="1"/>
</dbReference>
<dbReference type="InterPro" id="IPR000591">
    <property type="entry name" value="DEP_dom"/>
</dbReference>
<reference evidence="4" key="3">
    <citation type="journal article" date="2014" name="Nature">
        <title>Elephant shark genome provides unique insights into gnathostome evolution.</title>
        <authorList>
            <consortium name="International Elephant Shark Genome Sequencing Consortium"/>
            <person name="Venkatesh B."/>
            <person name="Lee A.P."/>
            <person name="Ravi V."/>
            <person name="Maurya A.K."/>
            <person name="Lian M.M."/>
            <person name="Swann J.B."/>
            <person name="Ohta Y."/>
            <person name="Flajnik M.F."/>
            <person name="Sutoh Y."/>
            <person name="Kasahara M."/>
            <person name="Hoon S."/>
            <person name="Gangu V."/>
            <person name="Roy S.W."/>
            <person name="Irimia M."/>
            <person name="Korzh V."/>
            <person name="Kondrychyn I."/>
            <person name="Lim Z.W."/>
            <person name="Tay B.H."/>
            <person name="Tohari S."/>
            <person name="Kong K.W."/>
            <person name="Ho S."/>
            <person name="Lorente-Galdos B."/>
            <person name="Quilez J."/>
            <person name="Marques-Bonet T."/>
            <person name="Raney B.J."/>
            <person name="Ingham P.W."/>
            <person name="Tay A."/>
            <person name="Hillier L.W."/>
            <person name="Minx P."/>
            <person name="Boehm T."/>
            <person name="Wilson R.K."/>
            <person name="Brenner S."/>
            <person name="Warren W.C."/>
        </authorList>
    </citation>
    <scope>NUCLEOTIDE SEQUENCE [LARGE SCALE GENOMIC DNA]</scope>
</reference>
<name>A0A4W3IFK8_CALMI</name>
<dbReference type="InterPro" id="IPR036388">
    <property type="entry name" value="WH-like_DNA-bd_sf"/>
</dbReference>
<dbReference type="Gene3D" id="1.10.10.10">
    <property type="entry name" value="Winged helix-like DNA-binding domain superfamily/Winged helix DNA-binding domain"/>
    <property type="match status" value="1"/>
</dbReference>
<dbReference type="OMA" id="LMQNVVF"/>
<reference evidence="4" key="1">
    <citation type="journal article" date="2006" name="Science">
        <title>Ancient noncoding elements conserved in the human genome.</title>
        <authorList>
            <person name="Venkatesh B."/>
            <person name="Kirkness E.F."/>
            <person name="Loh Y.H."/>
            <person name="Halpern A.L."/>
            <person name="Lee A.P."/>
            <person name="Johnson J."/>
            <person name="Dandona N."/>
            <person name="Viswanathan L.D."/>
            <person name="Tay A."/>
            <person name="Venter J.C."/>
            <person name="Strausberg R.L."/>
            <person name="Brenner S."/>
        </authorList>
    </citation>
    <scope>NUCLEOTIDE SEQUENCE [LARGE SCALE GENOMIC DNA]</scope>
</reference>
<reference evidence="3" key="4">
    <citation type="submission" date="2025-08" db="UniProtKB">
        <authorList>
            <consortium name="Ensembl"/>
        </authorList>
    </citation>
    <scope>IDENTIFICATION</scope>
</reference>
<dbReference type="CDD" id="cd04405">
    <property type="entry name" value="RhoGAP_BRCC3-like"/>
    <property type="match status" value="1"/>
</dbReference>